<dbReference type="EMBL" id="AZQQ01000061">
    <property type="protein sequence ID" value="KDD70725.1"/>
    <property type="molecule type" value="Genomic_DNA"/>
</dbReference>
<dbReference type="RefSeq" id="WP_156363896.1">
    <property type="nucleotide sequence ID" value="NZ_AZQQ01000061.1"/>
</dbReference>
<name>A0A059L9F5_9PSED</name>
<sequence>MEYPPLQARHYNTGFLIELDSAVIIGLFSEIQRPDCAEHQRQTDDLSGIARYPYLAVA</sequence>
<proteinExistence type="predicted"/>
<dbReference type="AlphaFoldDB" id="A0A059L9F5"/>
<comment type="caution">
    <text evidence="1">The sequence shown here is derived from an EMBL/GenBank/DDBJ whole genome shotgun (WGS) entry which is preliminary data.</text>
</comment>
<evidence type="ECO:0000313" key="1">
    <source>
        <dbReference type="EMBL" id="KDD70725.1"/>
    </source>
</evidence>
<accession>A0A059L9F5</accession>
<reference evidence="1 2" key="1">
    <citation type="submission" date="2013-12" db="EMBL/GenBank/DDBJ databases">
        <authorList>
            <person name="Formusa P.A."/>
            <person name="Habash M."/>
            <person name="Lee H."/>
            <person name="Trevors J.T."/>
        </authorList>
    </citation>
    <scope>NUCLEOTIDE SEQUENCE [LARGE SCALE GENOMIC DNA]</scope>
    <source>
        <strain evidence="1 2">PD30</strain>
    </source>
</reference>
<gene>
    <name evidence="1" type="ORF">V466_02445</name>
</gene>
<dbReference type="Proteomes" id="UP000026739">
    <property type="component" value="Unassembled WGS sequence"/>
</dbReference>
<organism evidence="1 2">
    <name type="scientific">Pseudomonas mandelii PD30</name>
    <dbReference type="NCBI Taxonomy" id="1419583"/>
    <lineage>
        <taxon>Bacteria</taxon>
        <taxon>Pseudomonadati</taxon>
        <taxon>Pseudomonadota</taxon>
        <taxon>Gammaproteobacteria</taxon>
        <taxon>Pseudomonadales</taxon>
        <taxon>Pseudomonadaceae</taxon>
        <taxon>Pseudomonas</taxon>
    </lineage>
</organism>
<protein>
    <submittedName>
        <fullName evidence="1">Uncharacterized protein</fullName>
    </submittedName>
</protein>
<evidence type="ECO:0000313" key="2">
    <source>
        <dbReference type="Proteomes" id="UP000026739"/>
    </source>
</evidence>